<dbReference type="Pfam" id="PF00563">
    <property type="entry name" value="EAL"/>
    <property type="match status" value="1"/>
</dbReference>
<dbReference type="AlphaFoldDB" id="A0A2S9V6C7"/>
<dbReference type="Proteomes" id="UP000238949">
    <property type="component" value="Unassembled WGS sequence"/>
</dbReference>
<protein>
    <recommendedName>
        <fullName evidence="6">GGDEF domain-containing protein</fullName>
    </recommendedName>
</protein>
<dbReference type="PANTHER" id="PTHR33121:SF79">
    <property type="entry name" value="CYCLIC DI-GMP PHOSPHODIESTERASE PDED-RELATED"/>
    <property type="match status" value="1"/>
</dbReference>
<keyword evidence="5" id="KW-1185">Reference proteome</keyword>
<comment type="caution">
    <text evidence="4">The sequence shown here is derived from an EMBL/GenBank/DDBJ whole genome shotgun (WGS) entry which is preliminary data.</text>
</comment>
<dbReference type="OrthoDB" id="8553030at2"/>
<dbReference type="SUPFAM" id="SSF55073">
    <property type="entry name" value="Nucleotide cyclase"/>
    <property type="match status" value="1"/>
</dbReference>
<gene>
    <name evidence="4" type="ORF">C6Y40_19000</name>
</gene>
<dbReference type="Gene3D" id="3.30.70.270">
    <property type="match status" value="1"/>
</dbReference>
<dbReference type="GO" id="GO:0071111">
    <property type="term" value="F:cyclic-guanylate-specific phosphodiesterase activity"/>
    <property type="evidence" value="ECO:0007669"/>
    <property type="project" value="InterPro"/>
</dbReference>
<dbReference type="InterPro" id="IPR029787">
    <property type="entry name" value="Nucleotide_cyclase"/>
</dbReference>
<feature type="transmembrane region" description="Helical" evidence="1">
    <location>
        <begin position="12"/>
        <end position="33"/>
    </location>
</feature>
<evidence type="ECO:0000256" key="1">
    <source>
        <dbReference type="SAM" id="Phobius"/>
    </source>
</evidence>
<feature type="transmembrane region" description="Helical" evidence="1">
    <location>
        <begin position="180"/>
        <end position="200"/>
    </location>
</feature>
<proteinExistence type="predicted"/>
<feature type="domain" description="GGDEF" evidence="3">
    <location>
        <begin position="351"/>
        <end position="495"/>
    </location>
</feature>
<evidence type="ECO:0000313" key="4">
    <source>
        <dbReference type="EMBL" id="PRO72011.1"/>
    </source>
</evidence>
<evidence type="ECO:0000313" key="5">
    <source>
        <dbReference type="Proteomes" id="UP000238949"/>
    </source>
</evidence>
<dbReference type="SMART" id="SM00052">
    <property type="entry name" value="EAL"/>
    <property type="match status" value="1"/>
</dbReference>
<name>A0A2S9V6C7_9ALTE</name>
<dbReference type="PANTHER" id="PTHR33121">
    <property type="entry name" value="CYCLIC DI-GMP PHOSPHODIESTERASE PDEF"/>
    <property type="match status" value="1"/>
</dbReference>
<dbReference type="InterPro" id="IPR043128">
    <property type="entry name" value="Rev_trsase/Diguanyl_cyclase"/>
</dbReference>
<evidence type="ECO:0000259" key="3">
    <source>
        <dbReference type="PROSITE" id="PS50887"/>
    </source>
</evidence>
<dbReference type="SUPFAM" id="SSF141868">
    <property type="entry name" value="EAL domain-like"/>
    <property type="match status" value="1"/>
</dbReference>
<reference evidence="5" key="1">
    <citation type="journal article" date="2020" name="Int. J. Syst. Evol. Microbiol.">
        <title>Alteromonas alba sp. nov., a marine bacterium isolated from the seawater of the West Pacific Ocean.</title>
        <authorList>
            <person name="Sun C."/>
            <person name="Wu Y.-H."/>
            <person name="Xamxidin M."/>
            <person name="Cheng H."/>
            <person name="Xu X.-W."/>
        </authorList>
    </citation>
    <scope>NUCLEOTIDE SEQUENCE [LARGE SCALE GENOMIC DNA]</scope>
    <source>
        <strain evidence="5">190</strain>
    </source>
</reference>
<dbReference type="PROSITE" id="PS50883">
    <property type="entry name" value="EAL"/>
    <property type="match status" value="1"/>
</dbReference>
<dbReference type="RefSeq" id="WP_105935979.1">
    <property type="nucleotide sequence ID" value="NZ_PVNP01000193.1"/>
</dbReference>
<feature type="domain" description="EAL" evidence="2">
    <location>
        <begin position="501"/>
        <end position="750"/>
    </location>
</feature>
<dbReference type="SMART" id="SM00267">
    <property type="entry name" value="GGDEF"/>
    <property type="match status" value="1"/>
</dbReference>
<keyword evidence="1" id="KW-0812">Transmembrane</keyword>
<dbReference type="InterPro" id="IPR050706">
    <property type="entry name" value="Cyclic-di-GMP_PDE-like"/>
</dbReference>
<keyword evidence="1" id="KW-0472">Membrane</keyword>
<accession>A0A2S9V6C7</accession>
<organism evidence="4 5">
    <name type="scientific">Alteromonas alba</name>
    <dbReference type="NCBI Taxonomy" id="2079529"/>
    <lineage>
        <taxon>Bacteria</taxon>
        <taxon>Pseudomonadati</taxon>
        <taxon>Pseudomonadota</taxon>
        <taxon>Gammaproteobacteria</taxon>
        <taxon>Alteromonadales</taxon>
        <taxon>Alteromonadaceae</taxon>
        <taxon>Alteromonas/Salinimonas group</taxon>
        <taxon>Alteromonas</taxon>
    </lineage>
</organism>
<evidence type="ECO:0008006" key="6">
    <source>
        <dbReference type="Google" id="ProtNLM"/>
    </source>
</evidence>
<dbReference type="EMBL" id="PVNP01000193">
    <property type="protein sequence ID" value="PRO72011.1"/>
    <property type="molecule type" value="Genomic_DNA"/>
</dbReference>
<dbReference type="PROSITE" id="PS50887">
    <property type="entry name" value="GGDEF"/>
    <property type="match status" value="1"/>
</dbReference>
<dbReference type="InterPro" id="IPR001633">
    <property type="entry name" value="EAL_dom"/>
</dbReference>
<dbReference type="Pfam" id="PF00990">
    <property type="entry name" value="GGDEF"/>
    <property type="match status" value="1"/>
</dbReference>
<dbReference type="InterPro" id="IPR035919">
    <property type="entry name" value="EAL_sf"/>
</dbReference>
<dbReference type="CDD" id="cd01948">
    <property type="entry name" value="EAL"/>
    <property type="match status" value="1"/>
</dbReference>
<dbReference type="InterPro" id="IPR000160">
    <property type="entry name" value="GGDEF_dom"/>
</dbReference>
<evidence type="ECO:0000259" key="2">
    <source>
        <dbReference type="PROSITE" id="PS50883"/>
    </source>
</evidence>
<dbReference type="Gene3D" id="3.20.20.450">
    <property type="entry name" value="EAL domain"/>
    <property type="match status" value="1"/>
</dbReference>
<keyword evidence="1" id="KW-1133">Transmembrane helix</keyword>
<sequence length="750" mass="84118">MHNNKLVSRTRQVYLAIVLLGVLLAVGVYGLAASVQSKARQYMETDLAIFSQVQQIGMLLSEQERILYEYYATEESSLYEVGYLQNFNQLNNILNEMAGAERFTDTVTDVSAHLLAASEVAGALHENLMSSQTQWNLSRTQLEQISQHRRAVLPLLKKIEMATNRSVSNGYLSIIKLLEITVWVVALFSLGIAAISFYLGRYAARYIRLSTENETLALFPKRNPNPVIRIDAKGKLLYANPAADDLIAQLYPTNQLSMASFPAPLSEALSLASSGGELCAQTVLKLSERFYAIQSHWIAEHQTYDLHVRDITQRHRAEQALEHQAYHHPVTGIGNRSYLEKTANQWIAQQQTFNAVMIDVTDFKLLSENFGLADALACIYSVGYFLQSSVQQYASVNSEPDDVCLFHVADACFMVLVKTQGPAHRLASLLSMLRTKLVNTIDTPMGAMRFHVTFGVSDYPVHSVDYNTLLLHTNIAVEIALKNNQGVHYFNADDGAYHQRRLTITRRLEQALKHNELTLYYQPKQQLSDGRVQSCECLLRWIDNGEFISPGEFIPIAERSGLILVLGEWVLDSAFNQARAWYEEGRKIQIAINISARQFLQPGFAESIERRLREYAIPASLIELELTETSIMDNHQLASAVLMELRALGVSLSIDDFGTGYSSLAYLSAFPVDKVKIDRSFVSQMVDAPKQQAIVLTICQLAHNLGLKVIAEGVETDVQRELLHQYGCDFLQGYLFARPVPASEAVTLFN</sequence>